<feature type="region of interest" description="Disordered" evidence="1">
    <location>
        <begin position="1"/>
        <end position="26"/>
    </location>
</feature>
<proteinExistence type="predicted"/>
<dbReference type="InterPro" id="IPR027417">
    <property type="entry name" value="P-loop_NTPase"/>
</dbReference>
<name>A0A835M393_9MAGN</name>
<feature type="region of interest" description="Disordered" evidence="1">
    <location>
        <begin position="143"/>
        <end position="172"/>
    </location>
</feature>
<gene>
    <name evidence="3" type="ORF">IFM89_020651</name>
</gene>
<dbReference type="Pfam" id="PF13087">
    <property type="entry name" value="AAA_12"/>
    <property type="match status" value="1"/>
</dbReference>
<dbReference type="PANTHER" id="PTHR10887">
    <property type="entry name" value="DNA2/NAM7 HELICASE FAMILY"/>
    <property type="match status" value="1"/>
</dbReference>
<dbReference type="Proteomes" id="UP000631114">
    <property type="component" value="Unassembled WGS sequence"/>
</dbReference>
<keyword evidence="4" id="KW-1185">Reference proteome</keyword>
<dbReference type="PANTHER" id="PTHR10887:SF515">
    <property type="entry name" value="P-LOOP CONTAINING NUCLEOSIDE TRIPHOSPHATE HYDROLASES SUPERFAMILY PROTEIN"/>
    <property type="match status" value="1"/>
</dbReference>
<protein>
    <recommendedName>
        <fullName evidence="2">DNA2/NAM7 helicase-like C-terminal domain-containing protein</fullName>
    </recommendedName>
</protein>
<dbReference type="EMBL" id="JADFTS010000003">
    <property type="protein sequence ID" value="KAF9614797.1"/>
    <property type="molecule type" value="Genomic_DNA"/>
</dbReference>
<accession>A0A835M393</accession>
<feature type="domain" description="DNA2/NAM7 helicase-like C-terminal" evidence="2">
    <location>
        <begin position="185"/>
        <end position="253"/>
    </location>
</feature>
<evidence type="ECO:0000313" key="4">
    <source>
        <dbReference type="Proteomes" id="UP000631114"/>
    </source>
</evidence>
<evidence type="ECO:0000256" key="1">
    <source>
        <dbReference type="SAM" id="MobiDB-lite"/>
    </source>
</evidence>
<evidence type="ECO:0000259" key="2">
    <source>
        <dbReference type="Pfam" id="PF13087"/>
    </source>
</evidence>
<sequence length="318" mass="34839">MGAMDQVPSIDSNTLEGEGERSVDGGSRALSVIEEECRESLVSNENLAIAKLKENTNLFDKSQGNMSAVTSQCMDAGVGNCHQVLQRAGDLGKGNDSIVGDHHVLSRLVDGQTSKGHVDHDHDKNMGNPSSWVEKVESMPQVPELSSDSNFTQNTVDSVEEQAVSQGQGNESSDVHLEYSASLAKEVAAIQEKFGKMYQNIEDFDVRVKSVDGFQGGEQDIIIISAVRSNNGGDTAFLSNFQHTNVALIRAKYVDLWFLVDQKLLYPIYTQPISNVSRQVQKLQVRWGSHPSISHSWLLNVTLFTLKTIVSVLCFALP</sequence>
<organism evidence="3 4">
    <name type="scientific">Coptis chinensis</name>
    <dbReference type="NCBI Taxonomy" id="261450"/>
    <lineage>
        <taxon>Eukaryota</taxon>
        <taxon>Viridiplantae</taxon>
        <taxon>Streptophyta</taxon>
        <taxon>Embryophyta</taxon>
        <taxon>Tracheophyta</taxon>
        <taxon>Spermatophyta</taxon>
        <taxon>Magnoliopsida</taxon>
        <taxon>Ranunculales</taxon>
        <taxon>Ranunculaceae</taxon>
        <taxon>Coptidoideae</taxon>
        <taxon>Coptis</taxon>
    </lineage>
</organism>
<dbReference type="OrthoDB" id="6513042at2759"/>
<feature type="compositionally biased region" description="Polar residues" evidence="1">
    <location>
        <begin position="144"/>
        <end position="172"/>
    </location>
</feature>
<comment type="caution">
    <text evidence="3">The sequence shown here is derived from an EMBL/GenBank/DDBJ whole genome shotgun (WGS) entry which is preliminary data.</text>
</comment>
<dbReference type="Gene3D" id="3.40.50.300">
    <property type="entry name" value="P-loop containing nucleotide triphosphate hydrolases"/>
    <property type="match status" value="1"/>
</dbReference>
<evidence type="ECO:0000313" key="3">
    <source>
        <dbReference type="EMBL" id="KAF9614797.1"/>
    </source>
</evidence>
<reference evidence="3 4" key="1">
    <citation type="submission" date="2020-10" db="EMBL/GenBank/DDBJ databases">
        <title>The Coptis chinensis genome and diversification of protoberbering-type alkaloids.</title>
        <authorList>
            <person name="Wang B."/>
            <person name="Shu S."/>
            <person name="Song C."/>
            <person name="Liu Y."/>
        </authorList>
    </citation>
    <scope>NUCLEOTIDE SEQUENCE [LARGE SCALE GENOMIC DNA]</scope>
    <source>
        <strain evidence="3">HL-2020</strain>
        <tissue evidence="3">Leaf</tissue>
    </source>
</reference>
<dbReference type="InterPro" id="IPR045055">
    <property type="entry name" value="DNA2/NAM7-like"/>
</dbReference>
<dbReference type="AlphaFoldDB" id="A0A835M393"/>
<dbReference type="InterPro" id="IPR041679">
    <property type="entry name" value="DNA2/NAM7-like_C"/>
</dbReference>